<comment type="caution">
    <text evidence="1">The sequence shown here is derived from an EMBL/GenBank/DDBJ whole genome shotgun (WGS) entry which is preliminary data.</text>
</comment>
<accession>A0ABV9Y2G9</accession>
<evidence type="ECO:0000313" key="2">
    <source>
        <dbReference type="Proteomes" id="UP001595833"/>
    </source>
</evidence>
<keyword evidence="2" id="KW-1185">Reference proteome</keyword>
<reference evidence="2" key="1">
    <citation type="journal article" date="2019" name="Int. J. Syst. Evol. Microbiol.">
        <title>The Global Catalogue of Microorganisms (GCM) 10K type strain sequencing project: providing services to taxonomists for standard genome sequencing and annotation.</title>
        <authorList>
            <consortium name="The Broad Institute Genomics Platform"/>
            <consortium name="The Broad Institute Genome Sequencing Center for Infectious Disease"/>
            <person name="Wu L."/>
            <person name="Ma J."/>
        </authorList>
    </citation>
    <scope>NUCLEOTIDE SEQUENCE [LARGE SCALE GENOMIC DNA]</scope>
    <source>
        <strain evidence="2">KCTC 12848</strain>
    </source>
</reference>
<dbReference type="RefSeq" id="WP_380646783.1">
    <property type="nucleotide sequence ID" value="NZ_BAAAKE010000037.1"/>
</dbReference>
<dbReference type="Proteomes" id="UP001595833">
    <property type="component" value="Unassembled WGS sequence"/>
</dbReference>
<dbReference type="EMBL" id="JBHSJB010000015">
    <property type="protein sequence ID" value="MFC5055559.1"/>
    <property type="molecule type" value="Genomic_DNA"/>
</dbReference>
<gene>
    <name evidence="1" type="ORF">ACFPFM_17570</name>
</gene>
<protein>
    <submittedName>
        <fullName evidence="1">Uncharacterized protein</fullName>
    </submittedName>
</protein>
<sequence length="16" mass="1792">MSTSEPMVLRSPGVDW</sequence>
<organism evidence="1 2">
    <name type="scientific">Saccharothrix xinjiangensis</name>
    <dbReference type="NCBI Taxonomy" id="204798"/>
    <lineage>
        <taxon>Bacteria</taxon>
        <taxon>Bacillati</taxon>
        <taxon>Actinomycetota</taxon>
        <taxon>Actinomycetes</taxon>
        <taxon>Pseudonocardiales</taxon>
        <taxon>Pseudonocardiaceae</taxon>
        <taxon>Saccharothrix</taxon>
    </lineage>
</organism>
<proteinExistence type="predicted"/>
<name>A0ABV9Y2G9_9PSEU</name>
<evidence type="ECO:0000313" key="1">
    <source>
        <dbReference type="EMBL" id="MFC5055559.1"/>
    </source>
</evidence>